<dbReference type="Pfam" id="PF00528">
    <property type="entry name" value="BPD_transp_1"/>
    <property type="match status" value="1"/>
</dbReference>
<feature type="transmembrane region" description="Helical" evidence="5">
    <location>
        <begin position="97"/>
        <end position="118"/>
    </location>
</feature>
<keyword evidence="4 5" id="KW-0472">Membrane</keyword>
<protein>
    <submittedName>
        <fullName evidence="7">Sugar ABC transporter permease</fullName>
    </submittedName>
</protein>
<dbReference type="PROSITE" id="PS50928">
    <property type="entry name" value="ABC_TM1"/>
    <property type="match status" value="1"/>
</dbReference>
<dbReference type="InterPro" id="IPR035906">
    <property type="entry name" value="MetI-like_sf"/>
</dbReference>
<evidence type="ECO:0000256" key="5">
    <source>
        <dbReference type="RuleBase" id="RU363032"/>
    </source>
</evidence>
<dbReference type="GO" id="GO:0005886">
    <property type="term" value="C:plasma membrane"/>
    <property type="evidence" value="ECO:0007669"/>
    <property type="project" value="UniProtKB-SubCell"/>
</dbReference>
<dbReference type="EMBL" id="DTIB01000102">
    <property type="protein sequence ID" value="HGB25522.1"/>
    <property type="molecule type" value="Genomic_DNA"/>
</dbReference>
<proteinExistence type="inferred from homology"/>
<dbReference type="InterPro" id="IPR000515">
    <property type="entry name" value="MetI-like"/>
</dbReference>
<dbReference type="GO" id="GO:0055085">
    <property type="term" value="P:transmembrane transport"/>
    <property type="evidence" value="ECO:0007669"/>
    <property type="project" value="InterPro"/>
</dbReference>
<keyword evidence="3 5" id="KW-1133">Transmembrane helix</keyword>
<feature type="transmembrane region" description="Helical" evidence="5">
    <location>
        <begin position="256"/>
        <end position="278"/>
    </location>
</feature>
<feature type="transmembrane region" description="Helical" evidence="5">
    <location>
        <begin position="12"/>
        <end position="29"/>
    </location>
</feature>
<comment type="subcellular location">
    <subcellularLocation>
        <location evidence="5">Cell membrane</location>
        <topology evidence="5">Multi-pass membrane protein</topology>
    </subcellularLocation>
    <subcellularLocation>
        <location evidence="1">Membrane</location>
        <topology evidence="1">Multi-pass membrane protein</topology>
    </subcellularLocation>
</comment>
<evidence type="ECO:0000256" key="3">
    <source>
        <dbReference type="ARBA" id="ARBA00022989"/>
    </source>
</evidence>
<dbReference type="SUPFAM" id="SSF161098">
    <property type="entry name" value="MetI-like"/>
    <property type="match status" value="1"/>
</dbReference>
<evidence type="ECO:0000313" key="7">
    <source>
        <dbReference type="EMBL" id="HGB25522.1"/>
    </source>
</evidence>
<accession>A0A7C3WQL3</accession>
<feature type="transmembrane region" description="Helical" evidence="5">
    <location>
        <begin position="214"/>
        <end position="236"/>
    </location>
</feature>
<organism evidence="7">
    <name type="scientific">Thermofilum pendens</name>
    <dbReference type="NCBI Taxonomy" id="2269"/>
    <lineage>
        <taxon>Archaea</taxon>
        <taxon>Thermoproteota</taxon>
        <taxon>Thermoprotei</taxon>
        <taxon>Thermofilales</taxon>
        <taxon>Thermofilaceae</taxon>
        <taxon>Thermofilum</taxon>
    </lineage>
</organism>
<dbReference type="AlphaFoldDB" id="A0A7C3WQL3"/>
<dbReference type="Gene3D" id="1.10.3720.10">
    <property type="entry name" value="MetI-like"/>
    <property type="match status" value="1"/>
</dbReference>
<reference evidence="7" key="1">
    <citation type="journal article" date="2020" name="mSystems">
        <title>Genome- and Community-Level Interaction Insights into Carbon Utilization and Element Cycling Functions of Hydrothermarchaeota in Hydrothermal Sediment.</title>
        <authorList>
            <person name="Zhou Z."/>
            <person name="Liu Y."/>
            <person name="Xu W."/>
            <person name="Pan J."/>
            <person name="Luo Z.H."/>
            <person name="Li M."/>
        </authorList>
    </citation>
    <scope>NUCLEOTIDE SEQUENCE [LARGE SCALE GENOMIC DNA]</scope>
    <source>
        <strain evidence="7">SpSt-8</strain>
    </source>
</reference>
<evidence type="ECO:0000259" key="6">
    <source>
        <dbReference type="PROSITE" id="PS50928"/>
    </source>
</evidence>
<evidence type="ECO:0000256" key="4">
    <source>
        <dbReference type="ARBA" id="ARBA00023136"/>
    </source>
</evidence>
<evidence type="ECO:0000256" key="2">
    <source>
        <dbReference type="ARBA" id="ARBA00022692"/>
    </source>
</evidence>
<evidence type="ECO:0000256" key="1">
    <source>
        <dbReference type="ARBA" id="ARBA00004141"/>
    </source>
</evidence>
<dbReference type="PANTHER" id="PTHR43759">
    <property type="entry name" value="TREHALOSE TRANSPORT SYSTEM PERMEASE PROTEIN SUGA"/>
    <property type="match status" value="1"/>
</dbReference>
<feature type="transmembrane region" description="Helical" evidence="5">
    <location>
        <begin position="67"/>
        <end position="91"/>
    </location>
</feature>
<dbReference type="PANTHER" id="PTHR43759:SF1">
    <property type="entry name" value="GLUCOSE IMPORT SYSTEM PERMEASE PROTEIN GLCT"/>
    <property type="match status" value="1"/>
</dbReference>
<gene>
    <name evidence="7" type="ORF">ENV88_05775</name>
</gene>
<feature type="transmembrane region" description="Helical" evidence="5">
    <location>
        <begin position="154"/>
        <end position="174"/>
    </location>
</feature>
<keyword evidence="5" id="KW-0813">Transport</keyword>
<name>A0A7C3WQL3_THEPE</name>
<feature type="domain" description="ABC transmembrane type-1" evidence="6">
    <location>
        <begin position="63"/>
        <end position="274"/>
    </location>
</feature>
<comment type="similarity">
    <text evidence="5">Belongs to the binding-protein-dependent transport system permease family.</text>
</comment>
<comment type="caution">
    <text evidence="7">The sequence shown here is derived from an EMBL/GenBank/DDBJ whole genome shotgun (WGS) entry which is preliminary data.</text>
</comment>
<dbReference type="CDD" id="cd06261">
    <property type="entry name" value="TM_PBP2"/>
    <property type="match status" value="1"/>
</dbReference>
<sequence>MVFSRFARRFALLLPLIPSTLYLSFFIGYPLAQSLYWALTPSGGSGEIPLVAIVTSKRFLEVLGNTLLLVAVVVPLQFVLALAATLLFAESFRGKEIALYFFVLPLAVSDVAAALLWYTMLSPRGFLNKLLLELGVVSQPIQFFGYAFRHMEFLAIVLCEAWRATAIVFVNIYAGYQMIDRELIEASEVFGLSFAQRLRHIILPLLKPSIESALLIRTLFALQTFAPVLILAGLDIPVLATETFYVYAQLFDAPKASAWALLIGVLTFAVSSVYVYVLRTPRVR</sequence>
<keyword evidence="2 5" id="KW-0812">Transmembrane</keyword>
<dbReference type="InterPro" id="IPR052730">
    <property type="entry name" value="Sugar_ABC_transporter"/>
</dbReference>